<sequence>MSVAALACLVGAGLVLTACGSTTQVKLRQSVNDLESAYYVLADPMPDVMAGKVPGITLSDTDKALIKKASQSVYNEISALQTQIDKGSSLTSTAVSGLETDFASFQTCWTGVQAGTVPAACTDLVPATTTTTTTTTGN</sequence>
<accession>A0A857FSR0</accession>
<dbReference type="AlphaFoldDB" id="A0A857FSR0"/>
<organism evidence="2 3">
    <name type="scientific">Komagataeibacter xylinus</name>
    <name type="common">Gluconacetobacter xylinus</name>
    <dbReference type="NCBI Taxonomy" id="28448"/>
    <lineage>
        <taxon>Bacteria</taxon>
        <taxon>Pseudomonadati</taxon>
        <taxon>Pseudomonadota</taxon>
        <taxon>Alphaproteobacteria</taxon>
        <taxon>Acetobacterales</taxon>
        <taxon>Acetobacteraceae</taxon>
        <taxon>Komagataeibacter</taxon>
    </lineage>
</organism>
<dbReference type="EMBL" id="CP041348">
    <property type="protein sequence ID" value="QHC37235.1"/>
    <property type="molecule type" value="Genomic_DNA"/>
</dbReference>
<evidence type="ECO:0000256" key="1">
    <source>
        <dbReference type="SAM" id="SignalP"/>
    </source>
</evidence>
<proteinExistence type="predicted"/>
<name>A0A857FSR0_KOMXY</name>
<keyword evidence="1" id="KW-0732">Signal</keyword>
<protein>
    <submittedName>
        <fullName evidence="2">Uncharacterized protein</fullName>
    </submittedName>
</protein>
<dbReference type="OrthoDB" id="7220047at2"/>
<evidence type="ECO:0000313" key="2">
    <source>
        <dbReference type="EMBL" id="QHC37235.1"/>
    </source>
</evidence>
<feature type="signal peptide" evidence="1">
    <location>
        <begin position="1"/>
        <end position="20"/>
    </location>
</feature>
<dbReference type="Proteomes" id="UP000464674">
    <property type="component" value="Chromosome"/>
</dbReference>
<reference evidence="2 3" key="1">
    <citation type="journal article" date="2020" name="Carbohydr. Polym.">
        <title>Characterization and optimization of production of bacterial cellulose from strain CGMCC 17276 based on whole-genome analysis.</title>
        <authorList>
            <person name="Lu T."/>
            <person name="Gao H."/>
            <person name="Liao B."/>
            <person name="Wu J."/>
            <person name="Zhang W."/>
            <person name="Huang J."/>
            <person name="Liu M."/>
            <person name="Huang J."/>
            <person name="Chang Z."/>
            <person name="Jin M."/>
            <person name="Yi Z."/>
            <person name="Jiang D."/>
        </authorList>
    </citation>
    <scope>NUCLEOTIDE SEQUENCE [LARGE SCALE GENOMIC DNA]</scope>
    <source>
        <strain evidence="2 3">CGMCC 17276</strain>
    </source>
</reference>
<feature type="chain" id="PRO_5032466700" evidence="1">
    <location>
        <begin position="21"/>
        <end position="138"/>
    </location>
</feature>
<gene>
    <name evidence="2" type="ORF">FMA36_14060</name>
</gene>
<evidence type="ECO:0000313" key="3">
    <source>
        <dbReference type="Proteomes" id="UP000464674"/>
    </source>
</evidence>